<keyword evidence="3 4" id="KW-0067">ATP-binding</keyword>
<reference evidence="6" key="1">
    <citation type="journal article" date="2014" name="Int. J. Syst. Evol. Microbiol.">
        <title>Complete genome sequence of Corynebacterium casei LMG S-19264T (=DSM 44701T), isolated from a smear-ripened cheese.</title>
        <authorList>
            <consortium name="US DOE Joint Genome Institute (JGI-PGF)"/>
            <person name="Walter F."/>
            <person name="Albersmeier A."/>
            <person name="Kalinowski J."/>
            <person name="Ruckert C."/>
        </authorList>
    </citation>
    <scope>NUCLEOTIDE SEQUENCE</scope>
    <source>
        <strain evidence="6">CGMCC 4.7308</strain>
    </source>
</reference>
<evidence type="ECO:0000313" key="6">
    <source>
        <dbReference type="EMBL" id="GGL97316.1"/>
    </source>
</evidence>
<dbReference type="Proteomes" id="UP000655208">
    <property type="component" value="Unassembled WGS sequence"/>
</dbReference>
<keyword evidence="1" id="KW-0436">Ligase</keyword>
<dbReference type="SUPFAM" id="SSF56059">
    <property type="entry name" value="Glutathione synthetase ATP-binding domain-like"/>
    <property type="match status" value="1"/>
</dbReference>
<dbReference type="GO" id="GO:0005524">
    <property type="term" value="F:ATP binding"/>
    <property type="evidence" value="ECO:0007669"/>
    <property type="project" value="UniProtKB-UniRule"/>
</dbReference>
<comment type="caution">
    <text evidence="6">The sequence shown here is derived from an EMBL/GenBank/DDBJ whole genome shotgun (WGS) entry which is preliminary data.</text>
</comment>
<evidence type="ECO:0000256" key="4">
    <source>
        <dbReference type="PROSITE-ProRule" id="PRU00409"/>
    </source>
</evidence>
<dbReference type="InterPro" id="IPR011761">
    <property type="entry name" value="ATP-grasp"/>
</dbReference>
<gene>
    <name evidence="6" type="ORF">GCM10011594_16290</name>
</gene>
<evidence type="ECO:0000256" key="3">
    <source>
        <dbReference type="ARBA" id="ARBA00022840"/>
    </source>
</evidence>
<dbReference type="GO" id="GO:0046872">
    <property type="term" value="F:metal ion binding"/>
    <property type="evidence" value="ECO:0007669"/>
    <property type="project" value="InterPro"/>
</dbReference>
<evidence type="ECO:0000256" key="2">
    <source>
        <dbReference type="ARBA" id="ARBA00022741"/>
    </source>
</evidence>
<proteinExistence type="predicted"/>
<accession>A0A917SUX9</accession>
<dbReference type="PIRSF" id="PIRSF029120">
    <property type="entry name" value="UCP029120"/>
    <property type="match status" value="1"/>
</dbReference>
<keyword evidence="7" id="KW-1185">Reference proteome</keyword>
<dbReference type="AlphaFoldDB" id="A0A917SUX9"/>
<dbReference type="RefSeq" id="WP_188941039.1">
    <property type="nucleotide sequence ID" value="NZ_BMNA01000003.1"/>
</dbReference>
<dbReference type="PANTHER" id="PTHR43585">
    <property type="entry name" value="FUMIPYRROLE BIOSYNTHESIS PROTEIN C"/>
    <property type="match status" value="1"/>
</dbReference>
<dbReference type="InterPro" id="IPR011226">
    <property type="entry name" value="ATP-grasp_fam"/>
</dbReference>
<reference evidence="6" key="2">
    <citation type="submission" date="2020-09" db="EMBL/GenBank/DDBJ databases">
        <authorList>
            <person name="Sun Q."/>
            <person name="Zhou Y."/>
        </authorList>
    </citation>
    <scope>NUCLEOTIDE SEQUENCE</scope>
    <source>
        <strain evidence="6">CGMCC 4.7308</strain>
    </source>
</reference>
<dbReference type="Gene3D" id="3.40.50.20">
    <property type="match status" value="1"/>
</dbReference>
<protein>
    <recommendedName>
        <fullName evidence="5">ATP-grasp domain-containing protein</fullName>
    </recommendedName>
</protein>
<keyword evidence="2 4" id="KW-0547">Nucleotide-binding</keyword>
<dbReference type="InterPro" id="IPR052032">
    <property type="entry name" value="ATP-dep_AA_Ligase"/>
</dbReference>
<dbReference type="PANTHER" id="PTHR43585:SF2">
    <property type="entry name" value="ATP-GRASP ENZYME FSQD"/>
    <property type="match status" value="1"/>
</dbReference>
<dbReference type="PROSITE" id="PS50975">
    <property type="entry name" value="ATP_GRASP"/>
    <property type="match status" value="1"/>
</dbReference>
<evidence type="ECO:0000313" key="7">
    <source>
        <dbReference type="Proteomes" id="UP000655208"/>
    </source>
</evidence>
<feature type="domain" description="ATP-grasp" evidence="5">
    <location>
        <begin position="269"/>
        <end position="314"/>
    </location>
</feature>
<sequence>MPGVRIWLNRNYGTSVHLARQLRANPAGTAVELFGSHPDPASPLLAECDQVLPEPEPGAPGSVDLAVELCRRHRIDVFLPVAGQEEYAERQADFAAVGTALLCSPPAAVRVLADKADTYTALHGSPLVPPWRPVRSVADFDRACRELAEHRTPDAPLVIKPARAVGADGVRYLTTDPPGLGDLLGQVDLAVPAAGYRAALAAADPSAVPLLLVSAFLPAPETSVDVLADHGTTVVAVPRSKDGRRRWIGGDPELVPLAAELVARWELHGLVNVQFRSFRGRPALLEVNTRPAGGMYQSELAGVNLSWAAVELALGRRPAVPRPRLGREYRTVSSVVGVAGQRLSLRTRSTTPLTKDSTAASAWR</sequence>
<dbReference type="EMBL" id="BMNA01000003">
    <property type="protein sequence ID" value="GGL97316.1"/>
    <property type="molecule type" value="Genomic_DNA"/>
</dbReference>
<dbReference type="Gene3D" id="3.30.470.20">
    <property type="entry name" value="ATP-grasp fold, B domain"/>
    <property type="match status" value="1"/>
</dbReference>
<evidence type="ECO:0000256" key="1">
    <source>
        <dbReference type="ARBA" id="ARBA00022598"/>
    </source>
</evidence>
<evidence type="ECO:0000259" key="5">
    <source>
        <dbReference type="PROSITE" id="PS50975"/>
    </source>
</evidence>
<dbReference type="GO" id="GO:0016874">
    <property type="term" value="F:ligase activity"/>
    <property type="evidence" value="ECO:0007669"/>
    <property type="project" value="UniProtKB-KW"/>
</dbReference>
<name>A0A917SUX9_9ACTN</name>
<dbReference type="Pfam" id="PF15632">
    <property type="entry name" value="ATPgrasp_Ter"/>
    <property type="match status" value="1"/>
</dbReference>
<organism evidence="6 7">
    <name type="scientific">Nakamurella endophytica</name>
    <dbReference type="NCBI Taxonomy" id="1748367"/>
    <lineage>
        <taxon>Bacteria</taxon>
        <taxon>Bacillati</taxon>
        <taxon>Actinomycetota</taxon>
        <taxon>Actinomycetes</taxon>
        <taxon>Nakamurellales</taxon>
        <taxon>Nakamurellaceae</taxon>
        <taxon>Nakamurella</taxon>
    </lineage>
</organism>